<dbReference type="GO" id="GO:0080120">
    <property type="term" value="P:CAAX-box protein maturation"/>
    <property type="evidence" value="ECO:0007669"/>
    <property type="project" value="UniProtKB-ARBA"/>
</dbReference>
<dbReference type="Proteomes" id="UP000225889">
    <property type="component" value="Unassembled WGS sequence"/>
</dbReference>
<name>A0A2G3DUZ3_9FIRM</name>
<evidence type="ECO:0000256" key="1">
    <source>
        <dbReference type="SAM" id="Phobius"/>
    </source>
</evidence>
<keyword evidence="3" id="KW-0482">Metalloprotease</keyword>
<feature type="transmembrane region" description="Helical" evidence="1">
    <location>
        <begin position="65"/>
        <end position="86"/>
    </location>
</feature>
<feature type="transmembrane region" description="Helical" evidence="1">
    <location>
        <begin position="98"/>
        <end position="119"/>
    </location>
</feature>
<reference evidence="3 4" key="1">
    <citation type="submission" date="2017-10" db="EMBL/GenBank/DDBJ databases">
        <title>Resolving the taxonomy of Roseburia spp., Eubacterium rectale and Agathobacter spp. through phylogenomic analysis.</title>
        <authorList>
            <person name="Sheridan P.O."/>
            <person name="Walker A.W."/>
            <person name="Duncan S.H."/>
            <person name="Scott K.P."/>
            <person name="Toole P.W.O."/>
            <person name="Luis P."/>
            <person name="Flint H.J."/>
        </authorList>
    </citation>
    <scope>NUCLEOTIDE SEQUENCE [LARGE SCALE GENOMIC DNA]</scope>
    <source>
        <strain evidence="3 4">JK626</strain>
    </source>
</reference>
<keyword evidence="1" id="KW-1133">Transmembrane helix</keyword>
<organism evidence="3 4">
    <name type="scientific">Pseudobutyrivibrio ruminis</name>
    <dbReference type="NCBI Taxonomy" id="46206"/>
    <lineage>
        <taxon>Bacteria</taxon>
        <taxon>Bacillati</taxon>
        <taxon>Bacillota</taxon>
        <taxon>Clostridia</taxon>
        <taxon>Lachnospirales</taxon>
        <taxon>Lachnospiraceae</taxon>
        <taxon>Pseudobutyrivibrio</taxon>
    </lineage>
</organism>
<feature type="transmembrane region" description="Helical" evidence="1">
    <location>
        <begin position="154"/>
        <end position="173"/>
    </location>
</feature>
<proteinExistence type="predicted"/>
<dbReference type="EMBL" id="PDYF01000013">
    <property type="protein sequence ID" value="PHU34713.1"/>
    <property type="molecule type" value="Genomic_DNA"/>
</dbReference>
<dbReference type="InterPro" id="IPR003675">
    <property type="entry name" value="Rce1/LyrA-like_dom"/>
</dbReference>
<dbReference type="Pfam" id="PF02517">
    <property type="entry name" value="Rce1-like"/>
    <property type="match status" value="1"/>
</dbReference>
<dbReference type="GO" id="GO:0004175">
    <property type="term" value="F:endopeptidase activity"/>
    <property type="evidence" value="ECO:0007669"/>
    <property type="project" value="UniProtKB-ARBA"/>
</dbReference>
<dbReference type="GO" id="GO:0006508">
    <property type="term" value="P:proteolysis"/>
    <property type="evidence" value="ECO:0007669"/>
    <property type="project" value="UniProtKB-KW"/>
</dbReference>
<reference evidence="3 4" key="2">
    <citation type="submission" date="2017-10" db="EMBL/GenBank/DDBJ databases">
        <authorList>
            <person name="Banno H."/>
            <person name="Chua N.-H."/>
        </authorList>
    </citation>
    <scope>NUCLEOTIDE SEQUENCE [LARGE SCALE GENOMIC DNA]</scope>
    <source>
        <strain evidence="3 4">JK626</strain>
    </source>
</reference>
<keyword evidence="3" id="KW-0645">Protease</keyword>
<feature type="transmembrane region" description="Helical" evidence="1">
    <location>
        <begin position="21"/>
        <end position="45"/>
    </location>
</feature>
<comment type="caution">
    <text evidence="3">The sequence shown here is derived from an EMBL/GenBank/DDBJ whole genome shotgun (WGS) entry which is preliminary data.</text>
</comment>
<dbReference type="RefSeq" id="WP_099392067.1">
    <property type="nucleotide sequence ID" value="NZ_PDYF01000013.1"/>
</dbReference>
<feature type="transmembrane region" description="Helical" evidence="1">
    <location>
        <begin position="125"/>
        <end position="142"/>
    </location>
</feature>
<keyword evidence="3" id="KW-0378">Hydrolase</keyword>
<evidence type="ECO:0000313" key="4">
    <source>
        <dbReference type="Proteomes" id="UP000225889"/>
    </source>
</evidence>
<keyword evidence="1" id="KW-0812">Transmembrane</keyword>
<dbReference type="GO" id="GO:0008237">
    <property type="term" value="F:metallopeptidase activity"/>
    <property type="evidence" value="ECO:0007669"/>
    <property type="project" value="UniProtKB-KW"/>
</dbReference>
<feature type="domain" description="CAAX prenyl protease 2/Lysostaphin resistance protein A-like" evidence="2">
    <location>
        <begin position="69"/>
        <end position="168"/>
    </location>
</feature>
<keyword evidence="1" id="KW-0472">Membrane</keyword>
<evidence type="ECO:0000259" key="2">
    <source>
        <dbReference type="Pfam" id="PF02517"/>
    </source>
</evidence>
<gene>
    <name evidence="3" type="ORF">CSX01_08440</name>
</gene>
<dbReference type="AlphaFoldDB" id="A0A2G3DUZ3"/>
<sequence length="174" mass="19134">MPGENRTFLKWIGIKKIKHEGKWWGTACAILIATGLYIGLTSFAIRFLSEGVTTAGSDFAGKGFVAFHAVLAYGFIRTGLSEEIVFRGFLFKRFGEKFGFITGNIIQAILFGMMHGIPFGLATQNIPVTIVMTILPGAFGWFQGWMNEKKFGGSIITSWFLHGMINVIVATIAL</sequence>
<protein>
    <submittedName>
        <fullName evidence="3">CPBP family intramembrane metalloprotease</fullName>
    </submittedName>
</protein>
<accession>A0A2G3DUZ3</accession>
<evidence type="ECO:0000313" key="3">
    <source>
        <dbReference type="EMBL" id="PHU34713.1"/>
    </source>
</evidence>